<dbReference type="AlphaFoldDB" id="S8AEN8"/>
<reference evidence="1 2" key="1">
    <citation type="journal article" date="2013" name="PLoS Genet.">
        <title>Genomic mechanisms accounting for the adaptation to parasitism in nematode-trapping fungi.</title>
        <authorList>
            <person name="Meerupati T."/>
            <person name="Andersson K.M."/>
            <person name="Friman E."/>
            <person name="Kumar D."/>
            <person name="Tunlid A."/>
            <person name="Ahren D."/>
        </authorList>
    </citation>
    <scope>NUCLEOTIDE SEQUENCE [LARGE SCALE GENOMIC DNA]</scope>
    <source>
        <strain evidence="1 2">CBS 200.50</strain>
    </source>
</reference>
<gene>
    <name evidence="1" type="ORF">H072_4589</name>
</gene>
<sequence>MDTTVPGGQQVYVDASGVLMYTKPHSTPPKGAITKGFVITSGIPGTMVGAPEGWFKLCPEKCKGKGPYKVFVATWKKPLQDKNVPSRNAKHCFDILMNLDETISKFGGSAYMYA</sequence>
<dbReference type="Proteomes" id="UP000015100">
    <property type="component" value="Unassembled WGS sequence"/>
</dbReference>
<organism evidence="1 2">
    <name type="scientific">Dactylellina haptotyla (strain CBS 200.50)</name>
    <name type="common">Nematode-trapping fungus</name>
    <name type="synonym">Monacrosporium haptotylum</name>
    <dbReference type="NCBI Taxonomy" id="1284197"/>
    <lineage>
        <taxon>Eukaryota</taxon>
        <taxon>Fungi</taxon>
        <taxon>Dikarya</taxon>
        <taxon>Ascomycota</taxon>
        <taxon>Pezizomycotina</taxon>
        <taxon>Orbiliomycetes</taxon>
        <taxon>Orbiliales</taxon>
        <taxon>Orbiliaceae</taxon>
        <taxon>Dactylellina</taxon>
    </lineage>
</organism>
<name>S8AEN8_DACHA</name>
<keyword evidence="2" id="KW-1185">Reference proteome</keyword>
<dbReference type="InterPro" id="IPR052820">
    <property type="entry name" value="PhiA_domain"/>
</dbReference>
<dbReference type="PANTHER" id="PTHR42047:SF1">
    <property type="entry name" value="PROTEIN, PUTATIVE (AFU_ORTHOLOGUE AFUA_6G03560)-RELATED"/>
    <property type="match status" value="1"/>
</dbReference>
<accession>S8AEN8</accession>
<dbReference type="OrthoDB" id="5430620at2759"/>
<protein>
    <submittedName>
        <fullName evidence="1">Uncharacterized protein</fullName>
    </submittedName>
</protein>
<dbReference type="PANTHER" id="PTHR42047">
    <property type="entry name" value="PROTEIN, PUTATIVE (AFU_ORTHOLOGUE AFUA_6G03560)-RELATED"/>
    <property type="match status" value="1"/>
</dbReference>
<evidence type="ECO:0000313" key="1">
    <source>
        <dbReference type="EMBL" id="EPS41520.1"/>
    </source>
</evidence>
<dbReference type="EMBL" id="AQGS01000238">
    <property type="protein sequence ID" value="EPS41520.1"/>
    <property type="molecule type" value="Genomic_DNA"/>
</dbReference>
<proteinExistence type="predicted"/>
<comment type="caution">
    <text evidence="1">The sequence shown here is derived from an EMBL/GenBank/DDBJ whole genome shotgun (WGS) entry which is preliminary data.</text>
</comment>
<evidence type="ECO:0000313" key="2">
    <source>
        <dbReference type="Proteomes" id="UP000015100"/>
    </source>
</evidence>
<reference evidence="2" key="2">
    <citation type="submission" date="2013-04" db="EMBL/GenBank/DDBJ databases">
        <title>Genomic mechanisms accounting for the adaptation to parasitism in nematode-trapping fungi.</title>
        <authorList>
            <person name="Ahren D.G."/>
        </authorList>
    </citation>
    <scope>NUCLEOTIDE SEQUENCE [LARGE SCALE GENOMIC DNA]</scope>
    <source>
        <strain evidence="2">CBS 200.50</strain>
    </source>
</reference>
<dbReference type="HOGENOM" id="CLU_2120985_0_0_1"/>